<comment type="caution">
    <text evidence="3">The sequence shown here is derived from an EMBL/GenBank/DDBJ whole genome shotgun (WGS) entry which is preliminary data.</text>
</comment>
<dbReference type="Pfam" id="PF13439">
    <property type="entry name" value="Glyco_transf_4"/>
    <property type="match status" value="1"/>
</dbReference>
<evidence type="ECO:0000259" key="2">
    <source>
        <dbReference type="Pfam" id="PF13439"/>
    </source>
</evidence>
<feature type="domain" description="Glycosyltransferase subfamily 4-like N-terminal" evidence="2">
    <location>
        <begin position="19"/>
        <end position="171"/>
    </location>
</feature>
<gene>
    <name evidence="3" type="ORF">KTN04_07925</name>
</gene>
<name>A0ABS6MAD8_9GAMM</name>
<dbReference type="CDD" id="cd03819">
    <property type="entry name" value="GT4_WavL-like"/>
    <property type="match status" value="1"/>
</dbReference>
<accession>A0ABS6MAD8</accession>
<reference evidence="3 4" key="1">
    <citation type="submission" date="2021-06" db="EMBL/GenBank/DDBJ databases">
        <title>Bacterium isolated from marine sediment.</title>
        <authorList>
            <person name="Zhu K.-L."/>
            <person name="Du Z.-J."/>
            <person name="Liang Q.-Y."/>
        </authorList>
    </citation>
    <scope>NUCLEOTIDE SEQUENCE [LARGE SCALE GENOMIC DNA]</scope>
    <source>
        <strain evidence="3 4">A346</strain>
    </source>
</reference>
<dbReference type="Proteomes" id="UP000755551">
    <property type="component" value="Unassembled WGS sequence"/>
</dbReference>
<proteinExistence type="predicted"/>
<dbReference type="PANTHER" id="PTHR45947:SF3">
    <property type="entry name" value="SULFOQUINOVOSYL TRANSFERASE SQD2"/>
    <property type="match status" value="1"/>
</dbReference>
<dbReference type="EMBL" id="JAHQZT010000008">
    <property type="protein sequence ID" value="MBV0933262.1"/>
    <property type="molecule type" value="Genomic_DNA"/>
</dbReference>
<protein>
    <submittedName>
        <fullName evidence="3">Glycosyltransferase family 4 protein</fullName>
    </submittedName>
</protein>
<dbReference type="InterPro" id="IPR001296">
    <property type="entry name" value="Glyco_trans_1"/>
</dbReference>
<dbReference type="Pfam" id="PF00534">
    <property type="entry name" value="Glycos_transf_1"/>
    <property type="match status" value="1"/>
</dbReference>
<feature type="domain" description="Glycosyl transferase family 1" evidence="1">
    <location>
        <begin position="183"/>
        <end position="339"/>
    </location>
</feature>
<dbReference type="PANTHER" id="PTHR45947">
    <property type="entry name" value="SULFOQUINOVOSYL TRANSFERASE SQD2"/>
    <property type="match status" value="1"/>
</dbReference>
<dbReference type="RefSeq" id="WP_217334686.1">
    <property type="nucleotide sequence ID" value="NZ_JAHQZT010000008.1"/>
</dbReference>
<dbReference type="InterPro" id="IPR028098">
    <property type="entry name" value="Glyco_trans_4-like_N"/>
</dbReference>
<keyword evidence="4" id="KW-1185">Reference proteome</keyword>
<dbReference type="InterPro" id="IPR050194">
    <property type="entry name" value="Glycosyltransferase_grp1"/>
</dbReference>
<evidence type="ECO:0000313" key="4">
    <source>
        <dbReference type="Proteomes" id="UP000755551"/>
    </source>
</evidence>
<evidence type="ECO:0000313" key="3">
    <source>
        <dbReference type="EMBL" id="MBV0933262.1"/>
    </source>
</evidence>
<evidence type="ECO:0000259" key="1">
    <source>
        <dbReference type="Pfam" id="PF00534"/>
    </source>
</evidence>
<organism evidence="3 4">
    <name type="scientific">Marinobacterium weihaiense</name>
    <dbReference type="NCBI Taxonomy" id="2851016"/>
    <lineage>
        <taxon>Bacteria</taxon>
        <taxon>Pseudomonadati</taxon>
        <taxon>Pseudomonadota</taxon>
        <taxon>Gammaproteobacteria</taxon>
        <taxon>Oceanospirillales</taxon>
        <taxon>Oceanospirillaceae</taxon>
        <taxon>Marinobacterium</taxon>
    </lineage>
</organism>
<sequence length="373" mass="41744">MPLARPLKVVQLLPALESGGVERGTVEFARELVRLGHESIVISNGGRQVERLQRDGSRHIQLPIHRKSLRSLTQVRPLRRLLTELDADILHVRSRAPAWITWLAWRKMDPTTRPRLVSTFHGMYSVNAYSAIMAKAEQVIAISDCVEQYIRDNYQVPADRITRIYRGLDPDIFSHNPDTAALHAEFPQFAGKKLLLMPGRLSRWKGQLDFIEVMHRLLQKRDDCHGIILGGAEANKASYREELEQRCRTLGLEQAITFTGHRSDIQAFYNLCDLTCHLSSKAEPFGRTVPEALATGCPVVAYDRGGASESLHAAFPAGLVPADDVDAFVARIDQLLSQPPGNIQLPDAFYLKAQAEATLDVYYRLLAQPVTAP</sequence>